<comment type="caution">
    <text evidence="1">The sequence shown here is derived from an EMBL/GenBank/DDBJ whole genome shotgun (WGS) entry which is preliminary data.</text>
</comment>
<accession>A0ABD4ZUT6</accession>
<sequence>MNVIDRRIQDRIKTLPIAHHIKHKDGKIPLWVIVPEFTFGEMTGFISSLEEEIKIRWIKESFLDLNRINANIYGDEIIKKCLDGFLQLGI</sequence>
<gene>
    <name evidence="1" type="ORF">QRX88_11780</name>
</gene>
<organism evidence="1 2">
    <name type="scientific">Enterococcus gallinarum</name>
    <dbReference type="NCBI Taxonomy" id="1353"/>
    <lineage>
        <taxon>Bacteria</taxon>
        <taxon>Bacillati</taxon>
        <taxon>Bacillota</taxon>
        <taxon>Bacilli</taxon>
        <taxon>Lactobacillales</taxon>
        <taxon>Enterococcaceae</taxon>
        <taxon>Enterococcus</taxon>
    </lineage>
</organism>
<protein>
    <submittedName>
        <fullName evidence="1">Abi family protein</fullName>
    </submittedName>
</protein>
<proteinExistence type="predicted"/>
<name>A0ABD4ZUT6_ENTGA</name>
<dbReference type="EMBL" id="JASUBT010000008">
    <property type="protein sequence ID" value="MDL4936396.1"/>
    <property type="molecule type" value="Genomic_DNA"/>
</dbReference>
<reference evidence="1 2" key="1">
    <citation type="submission" date="2023-06" db="EMBL/GenBank/DDBJ databases">
        <title>Acute promotion of culturable opportunistic pathogens and persistent increase of antibiotic resistance following antibiotic exposure in mouse gut microbiota.</title>
        <authorList>
            <person name="Li L."/>
            <person name="Wang B."/>
            <person name="Sun Y."/>
            <person name="Wang M."/>
            <person name="Xu H."/>
        </authorList>
    </citation>
    <scope>NUCLEOTIDE SEQUENCE [LARGE SCALE GENOMIC DNA]</scope>
    <source>
        <strain evidence="1 2">CRI2_2</strain>
    </source>
</reference>
<dbReference type="Proteomes" id="UP001241571">
    <property type="component" value="Unassembled WGS sequence"/>
</dbReference>
<evidence type="ECO:0000313" key="1">
    <source>
        <dbReference type="EMBL" id="MDL4936396.1"/>
    </source>
</evidence>
<dbReference type="AlphaFoldDB" id="A0ABD4ZUT6"/>
<evidence type="ECO:0000313" key="2">
    <source>
        <dbReference type="Proteomes" id="UP001241571"/>
    </source>
</evidence>